<dbReference type="AlphaFoldDB" id="A0AAV5EDQ2"/>
<dbReference type="Proteomes" id="UP001054889">
    <property type="component" value="Unassembled WGS sequence"/>
</dbReference>
<dbReference type="PANTHER" id="PTHR48064">
    <property type="entry name" value="OS01G0750400 PROTEIN"/>
    <property type="match status" value="1"/>
</dbReference>
<comment type="caution">
    <text evidence="1">The sequence shown here is derived from an EMBL/GenBank/DDBJ whole genome shotgun (WGS) entry which is preliminary data.</text>
</comment>
<dbReference type="EMBL" id="BQKI01000075">
    <property type="protein sequence ID" value="GJN20586.1"/>
    <property type="molecule type" value="Genomic_DNA"/>
</dbReference>
<reference evidence="1" key="2">
    <citation type="submission" date="2021-12" db="EMBL/GenBank/DDBJ databases">
        <title>Resequencing data analysis of finger millet.</title>
        <authorList>
            <person name="Hatakeyama M."/>
            <person name="Aluri S."/>
            <person name="Balachadran M.T."/>
            <person name="Sivarajan S.R."/>
            <person name="Poveda L."/>
            <person name="Shimizu-Inatsugi R."/>
            <person name="Schlapbach R."/>
            <person name="Sreeman S.M."/>
            <person name="Shimizu K.K."/>
        </authorList>
    </citation>
    <scope>NUCLEOTIDE SEQUENCE</scope>
</reference>
<protein>
    <submittedName>
        <fullName evidence="1">Uncharacterized protein</fullName>
    </submittedName>
</protein>
<keyword evidence="2" id="KW-1185">Reference proteome</keyword>
<gene>
    <name evidence="1" type="primary">gb07978</name>
    <name evidence="1" type="ORF">PR202_gb07978</name>
</gene>
<reference evidence="1" key="1">
    <citation type="journal article" date="2018" name="DNA Res.">
        <title>Multiple hybrid de novo genome assembly of finger millet, an orphan allotetraploid crop.</title>
        <authorList>
            <person name="Hatakeyama M."/>
            <person name="Aluri S."/>
            <person name="Balachadran M.T."/>
            <person name="Sivarajan S.R."/>
            <person name="Patrignani A."/>
            <person name="Gruter S."/>
            <person name="Poveda L."/>
            <person name="Shimizu-Inatsugi R."/>
            <person name="Baeten J."/>
            <person name="Francoijs K.J."/>
            <person name="Nataraja K.N."/>
            <person name="Reddy Y.A.N."/>
            <person name="Phadnis S."/>
            <person name="Ravikumar R.L."/>
            <person name="Schlapbach R."/>
            <person name="Sreeman S.M."/>
            <person name="Shimizu K.K."/>
        </authorList>
    </citation>
    <scope>NUCLEOTIDE SEQUENCE</scope>
</reference>
<dbReference type="PRINTS" id="PR00019">
    <property type="entry name" value="LEURICHRPT"/>
</dbReference>
<evidence type="ECO:0000313" key="2">
    <source>
        <dbReference type="Proteomes" id="UP001054889"/>
    </source>
</evidence>
<proteinExistence type="predicted"/>
<dbReference type="Pfam" id="PF00560">
    <property type="entry name" value="LRR_1"/>
    <property type="match status" value="2"/>
</dbReference>
<sequence length="137" mass="14760">MLPGAGLIGTLVALNPTAFPVLTNLNLSGNRLAGAIPTTISNLSSLLLVLLDLATRSSPHAEQQLSQVRENQYHKLSQVLVLSNNSLGGSIPSLLGRLWKLQQLDLHAMRLVSRLPLEMGHMTSLHILDLSLNNLTS</sequence>
<dbReference type="InterPro" id="IPR001611">
    <property type="entry name" value="Leu-rich_rpt"/>
</dbReference>
<dbReference type="InterPro" id="IPR053038">
    <property type="entry name" value="RLP_Defense"/>
</dbReference>
<dbReference type="InterPro" id="IPR032675">
    <property type="entry name" value="LRR_dom_sf"/>
</dbReference>
<accession>A0AAV5EDQ2</accession>
<evidence type="ECO:0000313" key="1">
    <source>
        <dbReference type="EMBL" id="GJN20586.1"/>
    </source>
</evidence>
<organism evidence="1 2">
    <name type="scientific">Eleusine coracana subsp. coracana</name>
    <dbReference type="NCBI Taxonomy" id="191504"/>
    <lineage>
        <taxon>Eukaryota</taxon>
        <taxon>Viridiplantae</taxon>
        <taxon>Streptophyta</taxon>
        <taxon>Embryophyta</taxon>
        <taxon>Tracheophyta</taxon>
        <taxon>Spermatophyta</taxon>
        <taxon>Magnoliopsida</taxon>
        <taxon>Liliopsida</taxon>
        <taxon>Poales</taxon>
        <taxon>Poaceae</taxon>
        <taxon>PACMAD clade</taxon>
        <taxon>Chloridoideae</taxon>
        <taxon>Cynodonteae</taxon>
        <taxon>Eleusininae</taxon>
        <taxon>Eleusine</taxon>
    </lineage>
</organism>
<dbReference type="SUPFAM" id="SSF52058">
    <property type="entry name" value="L domain-like"/>
    <property type="match status" value="1"/>
</dbReference>
<dbReference type="Gene3D" id="3.80.10.10">
    <property type="entry name" value="Ribonuclease Inhibitor"/>
    <property type="match status" value="1"/>
</dbReference>
<dbReference type="PANTHER" id="PTHR48064:SF6">
    <property type="entry name" value="RECEPTOR-LIKE PROTEIN KINASE 2"/>
    <property type="match status" value="1"/>
</dbReference>
<name>A0AAV5EDQ2_ELECO</name>